<feature type="transmembrane region" description="Helical" evidence="13">
    <location>
        <begin position="6"/>
        <end position="27"/>
    </location>
</feature>
<dbReference type="InterPro" id="IPR036890">
    <property type="entry name" value="HATPase_C_sf"/>
</dbReference>
<dbReference type="SUPFAM" id="SSF47384">
    <property type="entry name" value="Homodimeric domain of signal transducing histidine kinase"/>
    <property type="match status" value="1"/>
</dbReference>
<dbReference type="SUPFAM" id="SSF55874">
    <property type="entry name" value="ATPase domain of HSP90 chaperone/DNA topoisomerase II/histidine kinase"/>
    <property type="match status" value="1"/>
</dbReference>
<dbReference type="PANTHER" id="PTHR44936">
    <property type="entry name" value="SENSOR PROTEIN CREC"/>
    <property type="match status" value="1"/>
</dbReference>
<evidence type="ECO:0000256" key="4">
    <source>
        <dbReference type="ARBA" id="ARBA00022475"/>
    </source>
</evidence>
<keyword evidence="8" id="KW-0547">Nucleotide-binding</keyword>
<keyword evidence="13" id="KW-0472">Membrane</keyword>
<evidence type="ECO:0000313" key="17">
    <source>
        <dbReference type="Proteomes" id="UP001501495"/>
    </source>
</evidence>
<keyword evidence="9 16" id="KW-0418">Kinase</keyword>
<dbReference type="GO" id="GO:0016301">
    <property type="term" value="F:kinase activity"/>
    <property type="evidence" value="ECO:0007669"/>
    <property type="project" value="UniProtKB-KW"/>
</dbReference>
<dbReference type="PANTHER" id="PTHR44936:SF9">
    <property type="entry name" value="SENSOR PROTEIN CREC"/>
    <property type="match status" value="1"/>
</dbReference>
<evidence type="ECO:0000256" key="3">
    <source>
        <dbReference type="ARBA" id="ARBA00012438"/>
    </source>
</evidence>
<dbReference type="Pfam" id="PF00512">
    <property type="entry name" value="HisKA"/>
    <property type="match status" value="1"/>
</dbReference>
<keyword evidence="7 13" id="KW-0812">Transmembrane</keyword>
<keyword evidence="10" id="KW-0067">ATP-binding</keyword>
<keyword evidence="6" id="KW-0808">Transferase</keyword>
<evidence type="ECO:0000259" key="15">
    <source>
        <dbReference type="PROSITE" id="PS50885"/>
    </source>
</evidence>
<dbReference type="EC" id="2.7.13.3" evidence="3"/>
<keyword evidence="5" id="KW-0597">Phosphoprotein</keyword>
<comment type="subcellular location">
    <subcellularLocation>
        <location evidence="2">Cell membrane</location>
        <topology evidence="2">Multi-pass membrane protein</topology>
    </subcellularLocation>
</comment>
<dbReference type="CDD" id="cd00082">
    <property type="entry name" value="HisKA"/>
    <property type="match status" value="1"/>
</dbReference>
<dbReference type="InterPro" id="IPR005467">
    <property type="entry name" value="His_kinase_dom"/>
</dbReference>
<evidence type="ECO:0000259" key="14">
    <source>
        <dbReference type="PROSITE" id="PS50109"/>
    </source>
</evidence>
<feature type="transmembrane region" description="Helical" evidence="13">
    <location>
        <begin position="147"/>
        <end position="168"/>
    </location>
</feature>
<accession>A0ABP7X928</accession>
<keyword evidence="11 13" id="KW-1133">Transmembrane helix</keyword>
<dbReference type="PROSITE" id="PS50885">
    <property type="entry name" value="HAMP"/>
    <property type="match status" value="1"/>
</dbReference>
<name>A0ABP7X928_9ACTN</name>
<dbReference type="Proteomes" id="UP001501495">
    <property type="component" value="Unassembled WGS sequence"/>
</dbReference>
<dbReference type="RefSeq" id="WP_344731221.1">
    <property type="nucleotide sequence ID" value="NZ_BAAAZH010000001.1"/>
</dbReference>
<dbReference type="SMART" id="SM00388">
    <property type="entry name" value="HisKA"/>
    <property type="match status" value="1"/>
</dbReference>
<protein>
    <recommendedName>
        <fullName evidence="3">histidine kinase</fullName>
        <ecNumber evidence="3">2.7.13.3</ecNumber>
    </recommendedName>
</protein>
<dbReference type="InterPro" id="IPR003660">
    <property type="entry name" value="HAMP_dom"/>
</dbReference>
<evidence type="ECO:0000256" key="6">
    <source>
        <dbReference type="ARBA" id="ARBA00022679"/>
    </source>
</evidence>
<comment type="caution">
    <text evidence="16">The sequence shown here is derived from an EMBL/GenBank/DDBJ whole genome shotgun (WGS) entry which is preliminary data.</text>
</comment>
<feature type="domain" description="HAMP" evidence="15">
    <location>
        <begin position="173"/>
        <end position="225"/>
    </location>
</feature>
<sequence>MRRELIATVAASVAMVLLAMLVPLGVLMRSYALEDRLSRAALEVQATESVVSGQDRGTVAVYLDRINDGGGIATTVLYPDGTGVGPDPGEDARVREARETGQARLDDIDGGAEFLVPVSLGGRSAGPEQTPVVRVVVREPGLESGILRAWLALLALGIVLLLGALVLADRLGRSFVQPIRRLAAYAGRLGSADRPEPLPPAGPREVRELQTALERLVGRIDVLLAREREQVSDLSHRLRTPMTAMRLRVESLADPTERDRLSADLDDLDATVDHIVRQARRAEHEGVVVWCDVGEVAAERVAFWQALAEEQERDLRFVTDLDQPVPVGVGRDDLAAALDVVLDNVFSHTPDGTAATVSLLRDQDRVLLRVDDAGPGLPPGVAVTARGASGAGSTGLGLAIAASTAREAGGALALTASPLGGLRVELSLRPW</sequence>
<evidence type="ECO:0000256" key="2">
    <source>
        <dbReference type="ARBA" id="ARBA00004651"/>
    </source>
</evidence>
<evidence type="ECO:0000256" key="5">
    <source>
        <dbReference type="ARBA" id="ARBA00022553"/>
    </source>
</evidence>
<evidence type="ECO:0000256" key="8">
    <source>
        <dbReference type="ARBA" id="ARBA00022741"/>
    </source>
</evidence>
<dbReference type="EMBL" id="BAAAZH010000001">
    <property type="protein sequence ID" value="GAA4107807.1"/>
    <property type="molecule type" value="Genomic_DNA"/>
</dbReference>
<keyword evidence="17" id="KW-1185">Reference proteome</keyword>
<dbReference type="Pfam" id="PF00672">
    <property type="entry name" value="HAMP"/>
    <property type="match status" value="1"/>
</dbReference>
<evidence type="ECO:0000256" key="13">
    <source>
        <dbReference type="SAM" id="Phobius"/>
    </source>
</evidence>
<dbReference type="InterPro" id="IPR050980">
    <property type="entry name" value="2C_sensor_his_kinase"/>
</dbReference>
<evidence type="ECO:0000256" key="11">
    <source>
        <dbReference type="ARBA" id="ARBA00022989"/>
    </source>
</evidence>
<dbReference type="InterPro" id="IPR036097">
    <property type="entry name" value="HisK_dim/P_sf"/>
</dbReference>
<evidence type="ECO:0000256" key="1">
    <source>
        <dbReference type="ARBA" id="ARBA00000085"/>
    </source>
</evidence>
<organism evidence="16 17">
    <name type="scientific">Nocardioides fonticola</name>
    <dbReference type="NCBI Taxonomy" id="450363"/>
    <lineage>
        <taxon>Bacteria</taxon>
        <taxon>Bacillati</taxon>
        <taxon>Actinomycetota</taxon>
        <taxon>Actinomycetes</taxon>
        <taxon>Propionibacteriales</taxon>
        <taxon>Nocardioidaceae</taxon>
        <taxon>Nocardioides</taxon>
    </lineage>
</organism>
<gene>
    <name evidence="16" type="ORF">GCM10022215_01060</name>
</gene>
<evidence type="ECO:0000256" key="9">
    <source>
        <dbReference type="ARBA" id="ARBA00022777"/>
    </source>
</evidence>
<evidence type="ECO:0000256" key="7">
    <source>
        <dbReference type="ARBA" id="ARBA00022692"/>
    </source>
</evidence>
<evidence type="ECO:0000256" key="12">
    <source>
        <dbReference type="ARBA" id="ARBA00023012"/>
    </source>
</evidence>
<dbReference type="SMART" id="SM00387">
    <property type="entry name" value="HATPase_c"/>
    <property type="match status" value="1"/>
</dbReference>
<dbReference type="InterPro" id="IPR003594">
    <property type="entry name" value="HATPase_dom"/>
</dbReference>
<proteinExistence type="predicted"/>
<dbReference type="InterPro" id="IPR003661">
    <property type="entry name" value="HisK_dim/P_dom"/>
</dbReference>
<dbReference type="Gene3D" id="3.30.565.10">
    <property type="entry name" value="Histidine kinase-like ATPase, C-terminal domain"/>
    <property type="match status" value="1"/>
</dbReference>
<comment type="catalytic activity">
    <reaction evidence="1">
        <text>ATP + protein L-histidine = ADP + protein N-phospho-L-histidine.</text>
        <dbReference type="EC" id="2.7.13.3"/>
    </reaction>
</comment>
<reference evidence="17" key="1">
    <citation type="journal article" date="2019" name="Int. J. Syst. Evol. Microbiol.">
        <title>The Global Catalogue of Microorganisms (GCM) 10K type strain sequencing project: providing services to taxonomists for standard genome sequencing and annotation.</title>
        <authorList>
            <consortium name="The Broad Institute Genomics Platform"/>
            <consortium name="The Broad Institute Genome Sequencing Center for Infectious Disease"/>
            <person name="Wu L."/>
            <person name="Ma J."/>
        </authorList>
    </citation>
    <scope>NUCLEOTIDE SEQUENCE [LARGE SCALE GENOMIC DNA]</scope>
    <source>
        <strain evidence="17">JCM 16703</strain>
    </source>
</reference>
<dbReference type="SMART" id="SM00304">
    <property type="entry name" value="HAMP"/>
    <property type="match status" value="1"/>
</dbReference>
<keyword evidence="4" id="KW-1003">Cell membrane</keyword>
<feature type="domain" description="Histidine kinase" evidence="14">
    <location>
        <begin position="233"/>
        <end position="431"/>
    </location>
</feature>
<dbReference type="PROSITE" id="PS50109">
    <property type="entry name" value="HIS_KIN"/>
    <property type="match status" value="1"/>
</dbReference>
<evidence type="ECO:0000313" key="16">
    <source>
        <dbReference type="EMBL" id="GAA4107807.1"/>
    </source>
</evidence>
<dbReference type="Pfam" id="PF02518">
    <property type="entry name" value="HATPase_c"/>
    <property type="match status" value="1"/>
</dbReference>
<evidence type="ECO:0000256" key="10">
    <source>
        <dbReference type="ARBA" id="ARBA00022840"/>
    </source>
</evidence>
<keyword evidence="12" id="KW-0902">Two-component regulatory system</keyword>
<dbReference type="Gene3D" id="1.10.287.130">
    <property type="match status" value="1"/>
</dbReference>